<dbReference type="Proteomes" id="UP001196413">
    <property type="component" value="Unassembled WGS sequence"/>
</dbReference>
<dbReference type="EMBL" id="JAHQIW010004036">
    <property type="protein sequence ID" value="KAJ1360921.1"/>
    <property type="molecule type" value="Genomic_DNA"/>
</dbReference>
<protein>
    <submittedName>
        <fullName evidence="1">Uncharacterized protein</fullName>
    </submittedName>
</protein>
<accession>A0AAD5N2U8</accession>
<organism evidence="1 2">
    <name type="scientific">Parelaphostrongylus tenuis</name>
    <name type="common">Meningeal worm</name>
    <dbReference type="NCBI Taxonomy" id="148309"/>
    <lineage>
        <taxon>Eukaryota</taxon>
        <taxon>Metazoa</taxon>
        <taxon>Ecdysozoa</taxon>
        <taxon>Nematoda</taxon>
        <taxon>Chromadorea</taxon>
        <taxon>Rhabditida</taxon>
        <taxon>Rhabditina</taxon>
        <taxon>Rhabditomorpha</taxon>
        <taxon>Strongyloidea</taxon>
        <taxon>Metastrongylidae</taxon>
        <taxon>Parelaphostrongylus</taxon>
    </lineage>
</organism>
<name>A0AAD5N2U8_PARTN</name>
<proteinExistence type="predicted"/>
<gene>
    <name evidence="1" type="ORF">KIN20_020042</name>
</gene>
<sequence>MRPFGFKAENKNIVKQSTLENLTKDGDLMEYDDVAEQRIRRACIDGSHFKSIVGIDSTEP</sequence>
<evidence type="ECO:0000313" key="2">
    <source>
        <dbReference type="Proteomes" id="UP001196413"/>
    </source>
</evidence>
<evidence type="ECO:0000313" key="1">
    <source>
        <dbReference type="EMBL" id="KAJ1360921.1"/>
    </source>
</evidence>
<reference evidence="1" key="1">
    <citation type="submission" date="2021-06" db="EMBL/GenBank/DDBJ databases">
        <title>Parelaphostrongylus tenuis whole genome reference sequence.</title>
        <authorList>
            <person name="Garwood T.J."/>
            <person name="Larsen P.A."/>
            <person name="Fountain-Jones N.M."/>
            <person name="Garbe J.R."/>
            <person name="Macchietto M.G."/>
            <person name="Kania S.A."/>
            <person name="Gerhold R.W."/>
            <person name="Richards J.E."/>
            <person name="Wolf T.M."/>
        </authorList>
    </citation>
    <scope>NUCLEOTIDE SEQUENCE</scope>
    <source>
        <strain evidence="1">MNPRO001-30</strain>
        <tissue evidence="1">Meninges</tissue>
    </source>
</reference>
<dbReference type="AlphaFoldDB" id="A0AAD5N2U8"/>
<keyword evidence="2" id="KW-1185">Reference proteome</keyword>
<comment type="caution">
    <text evidence="1">The sequence shown here is derived from an EMBL/GenBank/DDBJ whole genome shotgun (WGS) entry which is preliminary data.</text>
</comment>